<dbReference type="AlphaFoldDB" id="K6YII3"/>
<dbReference type="CDD" id="cd00757">
    <property type="entry name" value="ThiF_MoeB_HesA_family"/>
    <property type="match status" value="1"/>
</dbReference>
<dbReference type="GO" id="GO:0016779">
    <property type="term" value="F:nucleotidyltransferase activity"/>
    <property type="evidence" value="ECO:0007669"/>
    <property type="project" value="UniProtKB-KW"/>
</dbReference>
<dbReference type="RefSeq" id="WP_007617336.1">
    <property type="nucleotide sequence ID" value="NZ_BAEO01000012.1"/>
</dbReference>
<dbReference type="PANTHER" id="PTHR10953:SF240">
    <property type="entry name" value="SULFUR CARRIER PROTEIN THIS ADENYLYLTRANSFERASE"/>
    <property type="match status" value="1"/>
</dbReference>
<comment type="caution">
    <text evidence="4">The sequence shown here is derived from an EMBL/GenBank/DDBJ whole genome shotgun (WGS) entry which is preliminary data.</text>
</comment>
<dbReference type="STRING" id="493475.GARC_1001"/>
<comment type="similarity">
    <text evidence="1">Belongs to the HesA/MoeB/ThiF family.</text>
</comment>
<evidence type="ECO:0000259" key="3">
    <source>
        <dbReference type="Pfam" id="PF00899"/>
    </source>
</evidence>
<dbReference type="GO" id="GO:0005829">
    <property type="term" value="C:cytosol"/>
    <property type="evidence" value="ECO:0007669"/>
    <property type="project" value="TreeGrafter"/>
</dbReference>
<dbReference type="eggNOG" id="COG0476">
    <property type="taxonomic scope" value="Bacteria"/>
</dbReference>
<evidence type="ECO:0000256" key="2">
    <source>
        <dbReference type="SAM" id="Phobius"/>
    </source>
</evidence>
<keyword evidence="2" id="KW-0472">Membrane</keyword>
<dbReference type="InterPro" id="IPR000594">
    <property type="entry name" value="ThiF_NAD_FAD-bd"/>
</dbReference>
<dbReference type="GO" id="GO:0008146">
    <property type="term" value="F:sulfotransferase activity"/>
    <property type="evidence" value="ECO:0007669"/>
    <property type="project" value="TreeGrafter"/>
</dbReference>
<keyword evidence="4" id="KW-0548">Nucleotidyltransferase</keyword>
<reference evidence="4 5" key="1">
    <citation type="journal article" date="2017" name="Antonie Van Leeuwenhoek">
        <title>Rhizobium rhizosphaerae sp. nov., a novel species isolated from rice rhizosphere.</title>
        <authorList>
            <person name="Zhao J.J."/>
            <person name="Zhang J."/>
            <person name="Zhang R.J."/>
            <person name="Zhang C.W."/>
            <person name="Yin H.Q."/>
            <person name="Zhang X.X."/>
        </authorList>
    </citation>
    <scope>NUCLEOTIDE SEQUENCE [LARGE SCALE GENOMIC DNA]</scope>
    <source>
        <strain evidence="4 5">BSs20135</strain>
    </source>
</reference>
<evidence type="ECO:0000313" key="4">
    <source>
        <dbReference type="EMBL" id="GAC17982.1"/>
    </source>
</evidence>
<dbReference type="SUPFAM" id="SSF69572">
    <property type="entry name" value="Activating enzymes of the ubiquitin-like proteins"/>
    <property type="match status" value="1"/>
</dbReference>
<keyword evidence="4" id="KW-0808">Transferase</keyword>
<dbReference type="InterPro" id="IPR045886">
    <property type="entry name" value="ThiF/MoeB/HesA"/>
</dbReference>
<sequence length="260" mass="28402">MNVALSQPEQLRYARQMLLPELGENGQLRLKQAHVLIIGMGGLGCPAAMYLAAAGVGSLVIVDFDTVERSNLHRQILYQEHQIGRNKAQQGAINLHAMAPDVSYQVVREKVTADNVFSLVSNVDLVLDCTDNIHTRLLINQACVNLQRPLISGAAIGFKGQLLTLPMTVNSPCYQCIYHSTPDDQSSCLQDGVMGPLVGVIGSMQALQAIKYLSQIGSLHQEAKLHRFNAIDMQWQNLALTVDPNCPVCAGKPLRSKDAY</sequence>
<dbReference type="Gene3D" id="3.40.50.720">
    <property type="entry name" value="NAD(P)-binding Rossmann-like Domain"/>
    <property type="match status" value="1"/>
</dbReference>
<dbReference type="EMBL" id="BAEO01000012">
    <property type="protein sequence ID" value="GAC17982.1"/>
    <property type="molecule type" value="Genomic_DNA"/>
</dbReference>
<accession>K6YII3</accession>
<dbReference type="NCBIfam" id="NF004281">
    <property type="entry name" value="PRK05690.1"/>
    <property type="match status" value="1"/>
</dbReference>
<organism evidence="4 5">
    <name type="scientific">Paraglaciecola arctica BSs20135</name>
    <dbReference type="NCBI Taxonomy" id="493475"/>
    <lineage>
        <taxon>Bacteria</taxon>
        <taxon>Pseudomonadati</taxon>
        <taxon>Pseudomonadota</taxon>
        <taxon>Gammaproteobacteria</taxon>
        <taxon>Alteromonadales</taxon>
        <taxon>Alteromonadaceae</taxon>
        <taxon>Paraglaciecola</taxon>
    </lineage>
</organism>
<proteinExistence type="inferred from homology"/>
<dbReference type="Pfam" id="PF00899">
    <property type="entry name" value="ThiF"/>
    <property type="match status" value="1"/>
</dbReference>
<dbReference type="OrthoDB" id="9804286at2"/>
<keyword evidence="5" id="KW-1185">Reference proteome</keyword>
<evidence type="ECO:0000256" key="1">
    <source>
        <dbReference type="ARBA" id="ARBA00009919"/>
    </source>
</evidence>
<dbReference type="Proteomes" id="UP000006327">
    <property type="component" value="Unassembled WGS sequence"/>
</dbReference>
<dbReference type="GO" id="GO:0004792">
    <property type="term" value="F:thiosulfate-cyanide sulfurtransferase activity"/>
    <property type="evidence" value="ECO:0007669"/>
    <property type="project" value="TreeGrafter"/>
</dbReference>
<keyword evidence="2" id="KW-1133">Transmembrane helix</keyword>
<evidence type="ECO:0000313" key="5">
    <source>
        <dbReference type="Proteomes" id="UP000006327"/>
    </source>
</evidence>
<dbReference type="FunFam" id="3.40.50.720:FF:000080">
    <property type="entry name" value="Thiazole biosynthesis adenylyltransferase ThiF"/>
    <property type="match status" value="1"/>
</dbReference>
<gene>
    <name evidence="4" type="primary">moeB</name>
    <name evidence="4" type="ORF">GARC_1001</name>
</gene>
<dbReference type="GO" id="GO:0008641">
    <property type="term" value="F:ubiquitin-like modifier activating enzyme activity"/>
    <property type="evidence" value="ECO:0007669"/>
    <property type="project" value="InterPro"/>
</dbReference>
<dbReference type="InterPro" id="IPR035985">
    <property type="entry name" value="Ubiquitin-activating_enz"/>
</dbReference>
<name>K6YII3_9ALTE</name>
<feature type="domain" description="THIF-type NAD/FAD binding fold" evidence="3">
    <location>
        <begin position="13"/>
        <end position="248"/>
    </location>
</feature>
<keyword evidence="2" id="KW-0812">Transmembrane</keyword>
<dbReference type="PANTHER" id="PTHR10953">
    <property type="entry name" value="UBIQUITIN-ACTIVATING ENZYME E1"/>
    <property type="match status" value="1"/>
</dbReference>
<feature type="transmembrane region" description="Helical" evidence="2">
    <location>
        <begin position="35"/>
        <end position="62"/>
    </location>
</feature>
<protein>
    <submittedName>
        <fullName evidence="4">Adenylyltransferase and sulfurtransferase</fullName>
    </submittedName>
</protein>